<organism evidence="3 4">
    <name type="scientific">Aspergillus pseudonomiae</name>
    <dbReference type="NCBI Taxonomy" id="1506151"/>
    <lineage>
        <taxon>Eukaryota</taxon>
        <taxon>Fungi</taxon>
        <taxon>Dikarya</taxon>
        <taxon>Ascomycota</taxon>
        <taxon>Pezizomycotina</taxon>
        <taxon>Eurotiomycetes</taxon>
        <taxon>Eurotiomycetidae</taxon>
        <taxon>Eurotiales</taxon>
        <taxon>Aspergillaceae</taxon>
        <taxon>Aspergillus</taxon>
        <taxon>Aspergillus subgen. Circumdati</taxon>
    </lineage>
</organism>
<protein>
    <submittedName>
        <fullName evidence="3">Uncharacterized protein</fullName>
    </submittedName>
</protein>
<evidence type="ECO:0000256" key="2">
    <source>
        <dbReference type="SAM" id="SignalP"/>
    </source>
</evidence>
<evidence type="ECO:0000313" key="4">
    <source>
        <dbReference type="Proteomes" id="UP000325579"/>
    </source>
</evidence>
<evidence type="ECO:0000256" key="1">
    <source>
        <dbReference type="SAM" id="MobiDB-lite"/>
    </source>
</evidence>
<feature type="region of interest" description="Disordered" evidence="1">
    <location>
        <begin position="105"/>
        <end position="125"/>
    </location>
</feature>
<gene>
    <name evidence="3" type="ORF">BDV37DRAFT_286020</name>
</gene>
<reference evidence="3 4" key="1">
    <citation type="submission" date="2019-04" db="EMBL/GenBank/DDBJ databases">
        <authorList>
            <consortium name="DOE Joint Genome Institute"/>
            <person name="Mondo S."/>
            <person name="Kjaerbolling I."/>
            <person name="Vesth T."/>
            <person name="Frisvad J.C."/>
            <person name="Nybo J.L."/>
            <person name="Theobald S."/>
            <person name="Kildgaard S."/>
            <person name="Isbrandt T."/>
            <person name="Kuo A."/>
            <person name="Sato A."/>
            <person name="Lyhne E.K."/>
            <person name="Kogle M.E."/>
            <person name="Wiebenga A."/>
            <person name="Kun R.S."/>
            <person name="Lubbers R.J."/>
            <person name="Makela M.R."/>
            <person name="Barry K."/>
            <person name="Chovatia M."/>
            <person name="Clum A."/>
            <person name="Daum C."/>
            <person name="Haridas S."/>
            <person name="He G."/>
            <person name="LaButti K."/>
            <person name="Lipzen A."/>
            <person name="Riley R."/>
            <person name="Salamov A."/>
            <person name="Simmons B.A."/>
            <person name="Magnuson J.K."/>
            <person name="Henrissat B."/>
            <person name="Mortensen U.H."/>
            <person name="Larsen T.O."/>
            <person name="Devries R.P."/>
            <person name="Grigoriev I.V."/>
            <person name="Machida M."/>
            <person name="Baker S.E."/>
            <person name="Andersen M.R."/>
            <person name="Cantor M.N."/>
            <person name="Hua S.X."/>
        </authorList>
    </citation>
    <scope>NUCLEOTIDE SEQUENCE [LARGE SCALE GENOMIC DNA]</scope>
    <source>
        <strain evidence="3 4">CBS 119388</strain>
    </source>
</reference>
<accession>A0A5N6IH88</accession>
<feature type="signal peptide" evidence="2">
    <location>
        <begin position="1"/>
        <end position="27"/>
    </location>
</feature>
<keyword evidence="2" id="KW-0732">Signal</keyword>
<dbReference type="GeneID" id="43672532"/>
<name>A0A5N6IH88_9EURO</name>
<evidence type="ECO:0000313" key="3">
    <source>
        <dbReference type="EMBL" id="KAE8401047.1"/>
    </source>
</evidence>
<keyword evidence="4" id="KW-1185">Reference proteome</keyword>
<dbReference type="AlphaFoldDB" id="A0A5N6IH88"/>
<proteinExistence type="predicted"/>
<accession>A0A5N7D4I4</accession>
<dbReference type="Proteomes" id="UP000325579">
    <property type="component" value="Unassembled WGS sequence"/>
</dbReference>
<feature type="compositionally biased region" description="Pro residues" evidence="1">
    <location>
        <begin position="113"/>
        <end position="125"/>
    </location>
</feature>
<dbReference type="RefSeq" id="XP_031938366.1">
    <property type="nucleotide sequence ID" value="XM_032087841.1"/>
</dbReference>
<sequence>MRIVWLIRFLEAVIMIVLDTFTPGSIAQFAVAKDQLDHLRSECGLIPVATMAEGLDIQPASVAREPRTLSEDCALSDKLLLSVLSHLPGDGDVATVAAVVAVVPPSAPRAGDAPPPSPPPAPRPS</sequence>
<dbReference type="EMBL" id="ML736806">
    <property type="protein sequence ID" value="KAE8401047.1"/>
    <property type="molecule type" value="Genomic_DNA"/>
</dbReference>
<feature type="chain" id="PRO_5043691665" evidence="2">
    <location>
        <begin position="28"/>
        <end position="125"/>
    </location>
</feature>
<dbReference type="OrthoDB" id="4364980at2759"/>